<feature type="region of interest" description="Disordered" evidence="1">
    <location>
        <begin position="1"/>
        <end position="22"/>
    </location>
</feature>
<proteinExistence type="predicted"/>
<feature type="compositionally biased region" description="Polar residues" evidence="1">
    <location>
        <begin position="1"/>
        <end position="10"/>
    </location>
</feature>
<organism evidence="2 3">
    <name type="scientific">Cymbomonas tetramitiformis</name>
    <dbReference type="NCBI Taxonomy" id="36881"/>
    <lineage>
        <taxon>Eukaryota</taxon>
        <taxon>Viridiplantae</taxon>
        <taxon>Chlorophyta</taxon>
        <taxon>Pyramimonadophyceae</taxon>
        <taxon>Pyramimonadales</taxon>
        <taxon>Pyramimonadaceae</taxon>
        <taxon>Cymbomonas</taxon>
    </lineage>
</organism>
<evidence type="ECO:0000313" key="3">
    <source>
        <dbReference type="Proteomes" id="UP001190700"/>
    </source>
</evidence>
<reference evidence="2 3" key="1">
    <citation type="journal article" date="2015" name="Genome Biol. Evol.">
        <title>Comparative Genomics of a Bacterivorous Green Alga Reveals Evolutionary Causalities and Consequences of Phago-Mixotrophic Mode of Nutrition.</title>
        <authorList>
            <person name="Burns J.A."/>
            <person name="Paasch A."/>
            <person name="Narechania A."/>
            <person name="Kim E."/>
        </authorList>
    </citation>
    <scope>NUCLEOTIDE SEQUENCE [LARGE SCALE GENOMIC DNA]</scope>
    <source>
        <strain evidence="2 3">PLY_AMNH</strain>
    </source>
</reference>
<dbReference type="EMBL" id="LGRX02009165">
    <property type="protein sequence ID" value="KAK3272096.1"/>
    <property type="molecule type" value="Genomic_DNA"/>
</dbReference>
<sequence length="350" mass="40137">MDSSKNSGPESSDFGSCDDSSGSDDHFYENFADVVNKTKTKVVKPRRDFSNLSRFEYRPLHEYARGKAKQTGREFKAGVMTELVAARRQKPGTQKLFIPMHGSLSFMNKPVCKDAYRRLHFIPIGTWEKWHAVACGGDVLITKKNDENLCLFSKDNLYADPTNLNWACFLEYAEHEILPWAESQPQNAQLHMKALRPAECFGCCKFKRGGVYQVKFTQFRMHLRSYLRLKEIKMRKRKDCAGKCTKCEVQSKQRRAAKTPKDLEDWKQFHDKHTEDYRFERSAYNSRRADGSNVFGSTDSFGFDGAANNNTVCPHFPVKVKTTSDKAGSFYHLHVQAVVMHGTVLYRCAC</sequence>
<gene>
    <name evidence="2" type="ORF">CYMTET_19596</name>
</gene>
<accession>A0AAE0G5T1</accession>
<comment type="caution">
    <text evidence="2">The sequence shown here is derived from an EMBL/GenBank/DDBJ whole genome shotgun (WGS) entry which is preliminary data.</text>
</comment>
<keyword evidence="3" id="KW-1185">Reference proteome</keyword>
<name>A0AAE0G5T1_9CHLO</name>
<protein>
    <submittedName>
        <fullName evidence="2">Uncharacterized protein</fullName>
    </submittedName>
</protein>
<dbReference type="AlphaFoldDB" id="A0AAE0G5T1"/>
<evidence type="ECO:0000256" key="1">
    <source>
        <dbReference type="SAM" id="MobiDB-lite"/>
    </source>
</evidence>
<feature type="compositionally biased region" description="Low complexity" evidence="1">
    <location>
        <begin position="11"/>
        <end position="20"/>
    </location>
</feature>
<dbReference type="Proteomes" id="UP001190700">
    <property type="component" value="Unassembled WGS sequence"/>
</dbReference>
<evidence type="ECO:0000313" key="2">
    <source>
        <dbReference type="EMBL" id="KAK3272096.1"/>
    </source>
</evidence>